<comment type="catalytic activity">
    <reaction evidence="1 10">
        <text>2-phosphoglycolate + H2O = glycolate + phosphate</text>
        <dbReference type="Rhea" id="RHEA:14369"/>
        <dbReference type="ChEBI" id="CHEBI:15377"/>
        <dbReference type="ChEBI" id="CHEBI:29805"/>
        <dbReference type="ChEBI" id="CHEBI:43474"/>
        <dbReference type="ChEBI" id="CHEBI:58033"/>
        <dbReference type="EC" id="3.1.3.18"/>
    </reaction>
</comment>
<evidence type="ECO:0000256" key="9">
    <source>
        <dbReference type="ARBA" id="ARBA00023277"/>
    </source>
</evidence>
<dbReference type="NCBIfam" id="TIGR01549">
    <property type="entry name" value="HAD-SF-IA-v1"/>
    <property type="match status" value="1"/>
</dbReference>
<keyword evidence="8 10" id="KW-0460">Magnesium</keyword>
<comment type="caution">
    <text evidence="11">The sequence shown here is derived from an EMBL/GenBank/DDBJ whole genome shotgun (WGS) entry which is preliminary data.</text>
</comment>
<feature type="binding site" evidence="10">
    <location>
        <position position="14"/>
    </location>
    <ligand>
        <name>Mg(2+)</name>
        <dbReference type="ChEBI" id="CHEBI:18420"/>
    </ligand>
</feature>
<evidence type="ECO:0000256" key="5">
    <source>
        <dbReference type="ARBA" id="ARBA00013078"/>
    </source>
</evidence>
<evidence type="ECO:0000313" key="12">
    <source>
        <dbReference type="Proteomes" id="UP000016762"/>
    </source>
</evidence>
<organism evidence="11 12">
    <name type="scientific">Candidatus Micropelagius thuwalensis</name>
    <dbReference type="NCBI Taxonomy" id="1397666"/>
    <lineage>
        <taxon>Bacteria</taxon>
        <taxon>Pseudomonadati</taxon>
        <taxon>Pseudomonadota</taxon>
        <taxon>Alphaproteobacteria</taxon>
        <taxon>PS1 clade</taxon>
        <taxon>Candidatus Micropelagius</taxon>
    </lineage>
</organism>
<dbReference type="AlphaFoldDB" id="U2WW38"/>
<dbReference type="NCBIfam" id="TIGR01509">
    <property type="entry name" value="HAD-SF-IA-v3"/>
    <property type="match status" value="1"/>
</dbReference>
<dbReference type="FunFam" id="3.40.50.1000:FF:000022">
    <property type="entry name" value="Phosphoglycolate phosphatase"/>
    <property type="match status" value="1"/>
</dbReference>
<reference evidence="11 12" key="1">
    <citation type="journal article" date="2014" name="FEMS Microbiol. Ecol.">
        <title>Genomic differentiation among two strains of the PS1 clade isolated from geographically separated marine habitats.</title>
        <authorList>
            <person name="Jimenez-Infante F."/>
            <person name="Ngugi D.K."/>
            <person name="Alam I."/>
            <person name="Rashid M."/>
            <person name="Baalawi W."/>
            <person name="Kamau A.A."/>
            <person name="Bajic V.B."/>
            <person name="Stingl U."/>
        </authorList>
    </citation>
    <scope>NUCLEOTIDE SEQUENCE [LARGE SCALE GENOMIC DNA]</scope>
    <source>
        <strain evidence="11 12">RS24</strain>
    </source>
</reference>
<dbReference type="HAMAP" id="MF_00495">
    <property type="entry name" value="GPH_hydrolase_bact"/>
    <property type="match status" value="1"/>
</dbReference>
<dbReference type="SFLD" id="SFLDG01135">
    <property type="entry name" value="C1.5.6:_HAD__Beta-PGM__Phospha"/>
    <property type="match status" value="1"/>
</dbReference>
<comment type="pathway">
    <text evidence="3 10">Organic acid metabolism; glycolate biosynthesis; glycolate from 2-phosphoglycolate: step 1/1.</text>
</comment>
<keyword evidence="12" id="KW-1185">Reference proteome</keyword>
<proteinExistence type="inferred from homology"/>
<dbReference type="NCBIfam" id="TIGR01662">
    <property type="entry name" value="HAD-SF-IIIA"/>
    <property type="match status" value="1"/>
</dbReference>
<protein>
    <recommendedName>
        <fullName evidence="5 10">Phosphoglycolate phosphatase</fullName>
        <shortName evidence="10">PGP</shortName>
        <shortName evidence="10">PGPase</shortName>
        <ecNumber evidence="5 10">3.1.3.18</ecNumber>
    </recommendedName>
</protein>
<dbReference type="InterPro" id="IPR023214">
    <property type="entry name" value="HAD_sf"/>
</dbReference>
<dbReference type="STRING" id="1397666.RS24_00710"/>
<dbReference type="PANTHER" id="PTHR43434:SF1">
    <property type="entry name" value="PHOSPHOGLYCOLATE PHOSPHATASE"/>
    <property type="match status" value="1"/>
</dbReference>
<feature type="binding site" evidence="10">
    <location>
        <position position="174"/>
    </location>
    <ligand>
        <name>Mg(2+)</name>
        <dbReference type="ChEBI" id="CHEBI:18420"/>
    </ligand>
</feature>
<name>U2WW38_9PROT</name>
<dbReference type="GO" id="GO:0005829">
    <property type="term" value="C:cytosol"/>
    <property type="evidence" value="ECO:0007669"/>
    <property type="project" value="TreeGrafter"/>
</dbReference>
<comment type="similarity">
    <text evidence="4 10">Belongs to the HAD-like hydrolase superfamily. CbbY/CbbZ/Gph/YieH family.</text>
</comment>
<evidence type="ECO:0000313" key="11">
    <source>
        <dbReference type="EMBL" id="ERL47735.1"/>
    </source>
</evidence>
<evidence type="ECO:0000256" key="1">
    <source>
        <dbReference type="ARBA" id="ARBA00000830"/>
    </source>
</evidence>
<dbReference type="GO" id="GO:0005975">
    <property type="term" value="P:carbohydrate metabolic process"/>
    <property type="evidence" value="ECO:0007669"/>
    <property type="project" value="InterPro"/>
</dbReference>
<sequence>MTHKSSATLLFDLDGTLADTAPDLCAAMNYVLSTKGLEPVPTEIVRGMIGGGARMILKRGLAYRNVSLSEAELDKDVDDFVAWYMDNIDTHTEIFPHVEDILQTAQKADIGLAVVTNKRFDLSEKLLTRLGLLKYFCTLVAGDTLPTRKPDPGMIYEAMKRLDGDPSQTIMVGDSAADTQAAQNAGIPCICVTFGYSLEPVQSLGAEAIIDDYETFYDIVTALRPIMGHRLSKISH</sequence>
<dbReference type="SUPFAM" id="SSF56784">
    <property type="entry name" value="HAD-like"/>
    <property type="match status" value="1"/>
</dbReference>
<dbReference type="EC" id="3.1.3.18" evidence="5 10"/>
<evidence type="ECO:0000256" key="8">
    <source>
        <dbReference type="ARBA" id="ARBA00022842"/>
    </source>
</evidence>
<dbReference type="RefSeq" id="WP_021776752.1">
    <property type="nucleotide sequence ID" value="NZ_AWXE01000001.1"/>
</dbReference>
<dbReference type="InterPro" id="IPR050155">
    <property type="entry name" value="HAD-like_hydrolase_sf"/>
</dbReference>
<gene>
    <name evidence="11" type="primary">purE</name>
    <name evidence="11" type="ORF">RS24_00710</name>
</gene>
<dbReference type="GO" id="GO:0006281">
    <property type="term" value="P:DNA repair"/>
    <property type="evidence" value="ECO:0007669"/>
    <property type="project" value="TreeGrafter"/>
</dbReference>
<keyword evidence="11" id="KW-0413">Isomerase</keyword>
<dbReference type="OrthoDB" id="9793014at2"/>
<comment type="cofactor">
    <cofactor evidence="2 10">
        <name>Mg(2+)</name>
        <dbReference type="ChEBI" id="CHEBI:18420"/>
    </cofactor>
</comment>
<dbReference type="InterPro" id="IPR036412">
    <property type="entry name" value="HAD-like_sf"/>
</dbReference>
<dbReference type="eggNOG" id="COG0546">
    <property type="taxonomic scope" value="Bacteria"/>
</dbReference>
<evidence type="ECO:0000256" key="7">
    <source>
        <dbReference type="ARBA" id="ARBA00022801"/>
    </source>
</evidence>
<evidence type="ECO:0000256" key="4">
    <source>
        <dbReference type="ARBA" id="ARBA00006171"/>
    </source>
</evidence>
<dbReference type="PANTHER" id="PTHR43434">
    <property type="entry name" value="PHOSPHOGLYCOLATE PHOSPHATASE"/>
    <property type="match status" value="1"/>
</dbReference>
<dbReference type="InterPro" id="IPR023198">
    <property type="entry name" value="PGP-like_dom2"/>
</dbReference>
<dbReference type="InterPro" id="IPR037512">
    <property type="entry name" value="PGPase_prok"/>
</dbReference>
<dbReference type="GO" id="GO:0046295">
    <property type="term" value="P:glycolate biosynthetic process"/>
    <property type="evidence" value="ECO:0007669"/>
    <property type="project" value="UniProtKB-UniRule"/>
</dbReference>
<feature type="binding site" evidence="10">
    <location>
        <position position="12"/>
    </location>
    <ligand>
        <name>Mg(2+)</name>
        <dbReference type="ChEBI" id="CHEBI:18420"/>
    </ligand>
</feature>
<keyword evidence="9 10" id="KW-0119">Carbohydrate metabolism</keyword>
<keyword evidence="6 10" id="KW-0479">Metal-binding</keyword>
<dbReference type="UniPathway" id="UPA00865">
    <property type="reaction ID" value="UER00834"/>
</dbReference>
<evidence type="ECO:0000256" key="3">
    <source>
        <dbReference type="ARBA" id="ARBA00004818"/>
    </source>
</evidence>
<dbReference type="Pfam" id="PF13419">
    <property type="entry name" value="HAD_2"/>
    <property type="match status" value="1"/>
</dbReference>
<dbReference type="GO" id="GO:0016853">
    <property type="term" value="F:isomerase activity"/>
    <property type="evidence" value="ECO:0007669"/>
    <property type="project" value="UniProtKB-KW"/>
</dbReference>
<comment type="function">
    <text evidence="10">Specifically catalyzes the dephosphorylation of 2-phosphoglycolate. Is involved in the dissimilation of the intracellular 2-phosphoglycolate formed during the DNA repair of 3'-phosphoglycolate ends, a major class of DNA lesions induced by oxidative stress.</text>
</comment>
<evidence type="ECO:0000256" key="10">
    <source>
        <dbReference type="HAMAP-Rule" id="MF_00495"/>
    </source>
</evidence>
<dbReference type="Gene3D" id="1.10.150.240">
    <property type="entry name" value="Putative phosphatase, domain 2"/>
    <property type="match status" value="1"/>
</dbReference>
<dbReference type="Proteomes" id="UP000016762">
    <property type="component" value="Unassembled WGS sequence"/>
</dbReference>
<evidence type="ECO:0000256" key="6">
    <source>
        <dbReference type="ARBA" id="ARBA00022723"/>
    </source>
</evidence>
<dbReference type="GO" id="GO:0008967">
    <property type="term" value="F:phosphoglycolate phosphatase activity"/>
    <property type="evidence" value="ECO:0007669"/>
    <property type="project" value="UniProtKB-UniRule"/>
</dbReference>
<keyword evidence="7 10" id="KW-0378">Hydrolase</keyword>
<dbReference type="EMBL" id="AWXE01000001">
    <property type="protein sequence ID" value="ERL47735.1"/>
    <property type="molecule type" value="Genomic_DNA"/>
</dbReference>
<feature type="active site" description="Nucleophile" evidence="10">
    <location>
        <position position="12"/>
    </location>
</feature>
<dbReference type="InterPro" id="IPR006549">
    <property type="entry name" value="HAD-SF_hydro_IIIA"/>
</dbReference>
<dbReference type="InterPro" id="IPR006439">
    <property type="entry name" value="HAD-SF_hydro_IA"/>
</dbReference>
<dbReference type="SFLD" id="SFLDS00003">
    <property type="entry name" value="Haloacid_Dehalogenase"/>
    <property type="match status" value="1"/>
</dbReference>
<dbReference type="Gene3D" id="3.40.50.1000">
    <property type="entry name" value="HAD superfamily/HAD-like"/>
    <property type="match status" value="1"/>
</dbReference>
<accession>U2WW38</accession>
<evidence type="ECO:0000256" key="2">
    <source>
        <dbReference type="ARBA" id="ARBA00001946"/>
    </source>
</evidence>
<dbReference type="InterPro" id="IPR041492">
    <property type="entry name" value="HAD_2"/>
</dbReference>
<dbReference type="SFLD" id="SFLDG01129">
    <property type="entry name" value="C1.5:_HAD__Beta-PGM__Phosphata"/>
    <property type="match status" value="1"/>
</dbReference>
<dbReference type="GO" id="GO:0046872">
    <property type="term" value="F:metal ion binding"/>
    <property type="evidence" value="ECO:0007669"/>
    <property type="project" value="UniProtKB-KW"/>
</dbReference>